<name>A0A084GEM4_PSEDA</name>
<comment type="caution">
    <text evidence="2">The sequence shown here is derived from an EMBL/GenBank/DDBJ whole genome shotgun (WGS) entry which is preliminary data.</text>
</comment>
<reference evidence="2 3" key="1">
    <citation type="journal article" date="2014" name="Genome Announc.">
        <title>Draft genome sequence of the pathogenic fungus Scedosporium apiospermum.</title>
        <authorList>
            <person name="Vandeputte P."/>
            <person name="Ghamrawi S."/>
            <person name="Rechenmann M."/>
            <person name="Iltis A."/>
            <person name="Giraud S."/>
            <person name="Fleury M."/>
            <person name="Thornton C."/>
            <person name="Delhaes L."/>
            <person name="Meyer W."/>
            <person name="Papon N."/>
            <person name="Bouchara J.P."/>
        </authorList>
    </citation>
    <scope>NUCLEOTIDE SEQUENCE [LARGE SCALE GENOMIC DNA]</scope>
    <source>
        <strain evidence="2 3">IHEM 14462</strain>
    </source>
</reference>
<feature type="compositionally biased region" description="Acidic residues" evidence="1">
    <location>
        <begin position="246"/>
        <end position="264"/>
    </location>
</feature>
<proteinExistence type="predicted"/>
<evidence type="ECO:0000313" key="3">
    <source>
        <dbReference type="Proteomes" id="UP000028545"/>
    </source>
</evidence>
<dbReference type="VEuPathDB" id="FungiDB:SAPIO_CDS1594"/>
<sequence>MAPISNKVVMVAIYPDLSKKQLDGDMVNRRINDFIDAIRKDAMIIIDRKSSTRWCMCADLRNKCECKKKKKGQSCCSKIICEPCKAIARINPDEYCRKLTEIYIRHTKRLQMLEAKFTRFYSMSSIQEEFAVATKRPASMFRRIWRHRGDCPNDCRGLLHLWCGHKKPWTTLPSLETFLKYKLMHQGAETDKAWKLFKEELVRSRLFEGIYMDLPPVGQDAWEQGKSESESMVAQLGEPMTQADPEPGDETTSEGEEKEDENWI</sequence>
<keyword evidence="3" id="KW-1185">Reference proteome</keyword>
<protein>
    <submittedName>
        <fullName evidence="2">Uncharacterized protein</fullName>
    </submittedName>
</protein>
<dbReference type="Proteomes" id="UP000028545">
    <property type="component" value="Unassembled WGS sequence"/>
</dbReference>
<dbReference type="KEGG" id="sapo:SAPIO_CDS1594"/>
<accession>A0A084GEM4</accession>
<dbReference type="OrthoDB" id="10345514at2759"/>
<organism evidence="2 3">
    <name type="scientific">Pseudallescheria apiosperma</name>
    <name type="common">Scedosporium apiospermum</name>
    <dbReference type="NCBI Taxonomy" id="563466"/>
    <lineage>
        <taxon>Eukaryota</taxon>
        <taxon>Fungi</taxon>
        <taxon>Dikarya</taxon>
        <taxon>Ascomycota</taxon>
        <taxon>Pezizomycotina</taxon>
        <taxon>Sordariomycetes</taxon>
        <taxon>Hypocreomycetidae</taxon>
        <taxon>Microascales</taxon>
        <taxon>Microascaceae</taxon>
        <taxon>Scedosporium</taxon>
    </lineage>
</organism>
<gene>
    <name evidence="2" type="ORF">SAPIO_CDS1594</name>
</gene>
<evidence type="ECO:0000313" key="2">
    <source>
        <dbReference type="EMBL" id="KEZ45786.1"/>
    </source>
</evidence>
<dbReference type="RefSeq" id="XP_016645585.1">
    <property type="nucleotide sequence ID" value="XM_016784828.1"/>
</dbReference>
<dbReference type="GeneID" id="27720666"/>
<dbReference type="AlphaFoldDB" id="A0A084GEM4"/>
<dbReference type="EMBL" id="JOWA01000066">
    <property type="protein sequence ID" value="KEZ45786.1"/>
    <property type="molecule type" value="Genomic_DNA"/>
</dbReference>
<evidence type="ECO:0000256" key="1">
    <source>
        <dbReference type="SAM" id="MobiDB-lite"/>
    </source>
</evidence>
<feature type="region of interest" description="Disordered" evidence="1">
    <location>
        <begin position="221"/>
        <end position="264"/>
    </location>
</feature>
<dbReference type="HOGENOM" id="CLU_1054316_0_0_1"/>